<name>A0A1W1D5F8_9ZZZZ</name>
<keyword evidence="1" id="KW-0472">Membrane</keyword>
<feature type="transmembrane region" description="Helical" evidence="1">
    <location>
        <begin position="171"/>
        <end position="192"/>
    </location>
</feature>
<dbReference type="EMBL" id="FPHP01000045">
    <property type="protein sequence ID" value="SFV75662.1"/>
    <property type="molecule type" value="Genomic_DNA"/>
</dbReference>
<gene>
    <name evidence="2" type="ORF">MNB_SM-3-1097</name>
</gene>
<keyword evidence="1" id="KW-0812">Transmembrane</keyword>
<sequence length="213" mass="24439">MEPQKNRVMQSLENANLSTLNDIESVIKDTTLSAVKKVAAIEQLVEKKTQTLKEILNEKKVFDSVIDNKYDFIESKSVSLQGKFSGVLKAIEFDEKSSNKHIIAAINYFKNTSNITFKAPEDFLDDEEKSAVFESGKFRVSLYKILLFFHVSDAIKNGTLNLKYSYRYRNFVDYLCLILLIDILELISEITFSKLTLCNFLFGEISLSMDCFF</sequence>
<organism evidence="2">
    <name type="scientific">hydrothermal vent metagenome</name>
    <dbReference type="NCBI Taxonomy" id="652676"/>
    <lineage>
        <taxon>unclassified sequences</taxon>
        <taxon>metagenomes</taxon>
        <taxon>ecological metagenomes</taxon>
    </lineage>
</organism>
<keyword evidence="1" id="KW-1133">Transmembrane helix</keyword>
<evidence type="ECO:0000313" key="2">
    <source>
        <dbReference type="EMBL" id="SFV75662.1"/>
    </source>
</evidence>
<proteinExistence type="predicted"/>
<accession>A0A1W1D5F8</accession>
<evidence type="ECO:0000256" key="1">
    <source>
        <dbReference type="SAM" id="Phobius"/>
    </source>
</evidence>
<dbReference type="AlphaFoldDB" id="A0A1W1D5F8"/>
<reference evidence="2" key="1">
    <citation type="submission" date="2016-10" db="EMBL/GenBank/DDBJ databases">
        <authorList>
            <person name="de Groot N.N."/>
        </authorList>
    </citation>
    <scope>NUCLEOTIDE SEQUENCE</scope>
</reference>
<protein>
    <submittedName>
        <fullName evidence="2">Transposase for transposon Tn1546</fullName>
    </submittedName>
</protein>